<dbReference type="STRING" id="1286528.NHE_0845"/>
<sequence>MLLCFSFCFASEVPVQGGRQEDLLFIAQKVKSIDEKLAKLEKLLQQDRGAGVVSKEQVAIDPQKVSVLPVTPPARKPAFEQQGSATRRGSSRTIKEIDLPEPSEEEDSYRHALLLIKQSKKKEAEAQLSGFIERFPESNLLDNIYYLLGDLYFSEKNYKLASLNFLKSYRSNKKGSKTPLALVKAIKSLRLIKEYGHACSILHRALNEFPDNAAIRMQLEQEKESLLPHCKN</sequence>
<feature type="region of interest" description="Disordered" evidence="1">
    <location>
        <begin position="71"/>
        <end position="105"/>
    </location>
</feature>
<name>X5HMQ3_9RICK</name>
<dbReference type="InterPro" id="IPR011990">
    <property type="entry name" value="TPR-like_helical_dom_sf"/>
</dbReference>
<evidence type="ECO:0000256" key="1">
    <source>
        <dbReference type="SAM" id="MobiDB-lite"/>
    </source>
</evidence>
<keyword evidence="3" id="KW-1185">Reference proteome</keyword>
<organism evidence="2 3">
    <name type="scientific">Neorickettsia helminthoeca str. Oregon</name>
    <dbReference type="NCBI Taxonomy" id="1286528"/>
    <lineage>
        <taxon>Bacteria</taxon>
        <taxon>Pseudomonadati</taxon>
        <taxon>Pseudomonadota</taxon>
        <taxon>Alphaproteobacteria</taxon>
        <taxon>Rickettsiales</taxon>
        <taxon>Anaplasmataceae</taxon>
        <taxon>Neorickettsia</taxon>
    </lineage>
</organism>
<dbReference type="HOGENOM" id="CLU_989821_0_0_5"/>
<accession>X5HMQ3</accession>
<dbReference type="EMBL" id="CP007481">
    <property type="protein sequence ID" value="AHX11765.1"/>
    <property type="molecule type" value="Genomic_DNA"/>
</dbReference>
<gene>
    <name evidence="2" type="ORF">NHE_0845</name>
</gene>
<evidence type="ECO:0008006" key="4">
    <source>
        <dbReference type="Google" id="ProtNLM"/>
    </source>
</evidence>
<dbReference type="Proteomes" id="UP000023755">
    <property type="component" value="Chromosome"/>
</dbReference>
<dbReference type="SUPFAM" id="SSF48452">
    <property type="entry name" value="TPR-like"/>
    <property type="match status" value="1"/>
</dbReference>
<dbReference type="AlphaFoldDB" id="X5HMQ3"/>
<protein>
    <recommendedName>
        <fullName evidence="4">Tol-pal system protein YbgF</fullName>
    </recommendedName>
</protein>
<dbReference type="Gene3D" id="1.25.40.10">
    <property type="entry name" value="Tetratricopeptide repeat domain"/>
    <property type="match status" value="1"/>
</dbReference>
<dbReference type="KEGG" id="nhm:NHE_0845"/>
<reference evidence="2 3" key="1">
    <citation type="submission" date="2014-03" db="EMBL/GenBank/DDBJ databases">
        <title>Sequencing and Comparison of Genomes and Transcriptome Profiles of Human Ehrlichiosis Agents.</title>
        <authorList>
            <person name="Lin M."/>
            <person name="Daugherty S.C."/>
            <person name="Nagaraj S."/>
            <person name="Cheng Z."/>
            <person name="Xiong Q."/>
            <person name="Lin F.-Y."/>
            <person name="Sengamalay N."/>
            <person name="Ott S."/>
            <person name="Godinez A."/>
            <person name="Tallon L.J."/>
            <person name="Sadzewicz L."/>
            <person name="Fraser C.M."/>
            <person name="Dunning Hotopp J.C."/>
            <person name="Rikihisa Y."/>
        </authorList>
    </citation>
    <scope>NUCLEOTIDE SEQUENCE [LARGE SCALE GENOMIC DNA]</scope>
    <source>
        <strain evidence="2 3">Oregon</strain>
    </source>
</reference>
<evidence type="ECO:0000313" key="2">
    <source>
        <dbReference type="EMBL" id="AHX11765.1"/>
    </source>
</evidence>
<feature type="compositionally biased region" description="Polar residues" evidence="1">
    <location>
        <begin position="81"/>
        <end position="92"/>
    </location>
</feature>
<evidence type="ECO:0000313" key="3">
    <source>
        <dbReference type="Proteomes" id="UP000023755"/>
    </source>
</evidence>
<proteinExistence type="predicted"/>